<evidence type="ECO:0000313" key="8">
    <source>
        <dbReference type="EMBL" id="JAB70770.1"/>
    </source>
</evidence>
<accession>V5GKD9</accession>
<feature type="compositionally biased region" description="Polar residues" evidence="6">
    <location>
        <begin position="122"/>
        <end position="131"/>
    </location>
</feature>
<dbReference type="GO" id="GO:0005576">
    <property type="term" value="C:extracellular region"/>
    <property type="evidence" value="ECO:0007669"/>
    <property type="project" value="UniProtKB-SubCell"/>
</dbReference>
<proteinExistence type="evidence at transcript level"/>
<name>V5GKD9_IXORI</name>
<evidence type="ECO:0000256" key="2">
    <source>
        <dbReference type="ARBA" id="ARBA00022525"/>
    </source>
</evidence>
<comment type="similarity">
    <text evidence="5">Belongs to the salp15 family.</text>
</comment>
<feature type="signal peptide" evidence="7">
    <location>
        <begin position="1"/>
        <end position="22"/>
    </location>
</feature>
<protein>
    <submittedName>
        <fullName evidence="8">Putative secreted protein</fullName>
    </submittedName>
</protein>
<sequence>MIRMVILPLSVVLLAASGYIYATQNPKEDADKCSPGLGAFVTQRCSSSGAKLDSFSQCSYTCKSTENNGQIVRTTHYLPDGLPCAPCKECCHGKCQTVKFEFTNPLKTRRRHAVHHRKENSWADNMNPQTC</sequence>
<keyword evidence="3 7" id="KW-0732">Signal</keyword>
<keyword evidence="4" id="KW-0325">Glycoprotein</keyword>
<evidence type="ECO:0000256" key="6">
    <source>
        <dbReference type="SAM" id="MobiDB-lite"/>
    </source>
</evidence>
<evidence type="ECO:0000256" key="4">
    <source>
        <dbReference type="ARBA" id="ARBA00023180"/>
    </source>
</evidence>
<dbReference type="Pfam" id="PF12115">
    <property type="entry name" value="Salp15"/>
    <property type="match status" value="1"/>
</dbReference>
<evidence type="ECO:0000256" key="5">
    <source>
        <dbReference type="ARBA" id="ARBA00034321"/>
    </source>
</evidence>
<evidence type="ECO:0000256" key="7">
    <source>
        <dbReference type="SAM" id="SignalP"/>
    </source>
</evidence>
<organism evidence="8">
    <name type="scientific">Ixodes ricinus</name>
    <name type="common">Common tick</name>
    <name type="synonym">Acarus ricinus</name>
    <dbReference type="NCBI Taxonomy" id="34613"/>
    <lineage>
        <taxon>Eukaryota</taxon>
        <taxon>Metazoa</taxon>
        <taxon>Ecdysozoa</taxon>
        <taxon>Arthropoda</taxon>
        <taxon>Chelicerata</taxon>
        <taxon>Arachnida</taxon>
        <taxon>Acari</taxon>
        <taxon>Parasitiformes</taxon>
        <taxon>Ixodida</taxon>
        <taxon>Ixodoidea</taxon>
        <taxon>Ixodidae</taxon>
        <taxon>Ixodinae</taxon>
        <taxon>Ixodes</taxon>
    </lineage>
</organism>
<dbReference type="AlphaFoldDB" id="V5GKD9"/>
<comment type="subcellular location">
    <subcellularLocation>
        <location evidence="1">Secreted</location>
    </subcellularLocation>
</comment>
<evidence type="ECO:0000256" key="3">
    <source>
        <dbReference type="ARBA" id="ARBA00022729"/>
    </source>
</evidence>
<feature type="region of interest" description="Disordered" evidence="6">
    <location>
        <begin position="111"/>
        <end position="131"/>
    </location>
</feature>
<reference evidence="8" key="1">
    <citation type="journal article" date="2015" name="Sci. Rep.">
        <title>Tissue- and time-dependent transcription in Ixodes ricinus salivary glands and midguts when blood feeding on the vertebrate host.</title>
        <authorList>
            <person name="Kotsyfakis M."/>
            <person name="Schwarz A."/>
            <person name="Erhart J."/>
            <person name="Ribeiro J.M."/>
        </authorList>
    </citation>
    <scope>NUCLEOTIDE SEQUENCE</scope>
    <source>
        <tissue evidence="8">Salivary gland and midgut</tissue>
    </source>
</reference>
<evidence type="ECO:0000256" key="1">
    <source>
        <dbReference type="ARBA" id="ARBA00004613"/>
    </source>
</evidence>
<feature type="chain" id="PRO_5004733485" evidence="7">
    <location>
        <begin position="23"/>
        <end position="131"/>
    </location>
</feature>
<keyword evidence="2" id="KW-0964">Secreted</keyword>
<dbReference type="EMBL" id="GANP01013698">
    <property type="protein sequence ID" value="JAB70770.1"/>
    <property type="molecule type" value="mRNA"/>
</dbReference>
<dbReference type="InterPro" id="IPR021971">
    <property type="entry name" value="Salp15"/>
</dbReference>